<dbReference type="Pfam" id="PF00881">
    <property type="entry name" value="Nitroreductase"/>
    <property type="match status" value="1"/>
</dbReference>
<dbReference type="AlphaFoldDB" id="A0A0B2AE27"/>
<dbReference type="InterPro" id="IPR029479">
    <property type="entry name" value="Nitroreductase"/>
</dbReference>
<dbReference type="PANTHER" id="PTHR23026">
    <property type="entry name" value="NADPH NITROREDUCTASE"/>
    <property type="match status" value="1"/>
</dbReference>
<dbReference type="Proteomes" id="UP000030982">
    <property type="component" value="Unassembled WGS sequence"/>
</dbReference>
<organism evidence="5 6">
    <name type="scientific">Sinomonas humi</name>
    <dbReference type="NCBI Taxonomy" id="1338436"/>
    <lineage>
        <taxon>Bacteria</taxon>
        <taxon>Bacillati</taxon>
        <taxon>Actinomycetota</taxon>
        <taxon>Actinomycetes</taxon>
        <taxon>Micrococcales</taxon>
        <taxon>Micrococcaceae</taxon>
        <taxon>Sinomonas</taxon>
    </lineage>
</organism>
<protein>
    <submittedName>
        <fullName evidence="5">Nitroreductase</fullName>
    </submittedName>
</protein>
<dbReference type="SUPFAM" id="SSF55469">
    <property type="entry name" value="FMN-dependent nitroreductase-like"/>
    <property type="match status" value="1"/>
</dbReference>
<comment type="caution">
    <text evidence="5">The sequence shown here is derived from an EMBL/GenBank/DDBJ whole genome shotgun (WGS) entry which is preliminary data.</text>
</comment>
<keyword evidence="2" id="KW-0288">FMN</keyword>
<evidence type="ECO:0000259" key="4">
    <source>
        <dbReference type="Pfam" id="PF00881"/>
    </source>
</evidence>
<evidence type="ECO:0000256" key="3">
    <source>
        <dbReference type="ARBA" id="ARBA00023002"/>
    </source>
</evidence>
<evidence type="ECO:0000256" key="1">
    <source>
        <dbReference type="ARBA" id="ARBA00022630"/>
    </source>
</evidence>
<evidence type="ECO:0000313" key="6">
    <source>
        <dbReference type="Proteomes" id="UP000030982"/>
    </source>
</evidence>
<evidence type="ECO:0000256" key="2">
    <source>
        <dbReference type="ARBA" id="ARBA00022643"/>
    </source>
</evidence>
<dbReference type="STRING" id="1338436.LK10_15765"/>
<reference evidence="5 6" key="1">
    <citation type="submission" date="2014-09" db="EMBL/GenBank/DDBJ databases">
        <title>Genome sequence of Sinomonas sp. MUSC 117.</title>
        <authorList>
            <person name="Lee L.-H."/>
        </authorList>
    </citation>
    <scope>NUCLEOTIDE SEQUENCE [LARGE SCALE GENOMIC DNA]</scope>
    <source>
        <strain evidence="5 6">MUSC 117</strain>
    </source>
</reference>
<accession>A0A0B2AE27</accession>
<dbReference type="Gene3D" id="3.40.109.10">
    <property type="entry name" value="NADH Oxidase"/>
    <property type="match status" value="1"/>
</dbReference>
<dbReference type="InterPro" id="IPR000415">
    <property type="entry name" value="Nitroreductase-like"/>
</dbReference>
<dbReference type="GO" id="GO:0016491">
    <property type="term" value="F:oxidoreductase activity"/>
    <property type="evidence" value="ECO:0007669"/>
    <property type="project" value="UniProtKB-KW"/>
</dbReference>
<gene>
    <name evidence="5" type="ORF">LK10_15765</name>
</gene>
<keyword evidence="1" id="KW-0285">Flavoprotein</keyword>
<dbReference type="InterPro" id="IPR050627">
    <property type="entry name" value="Nitroreductase/BluB"/>
</dbReference>
<dbReference type="PANTHER" id="PTHR23026:SF90">
    <property type="entry name" value="IODOTYROSINE DEIODINASE 1"/>
    <property type="match status" value="1"/>
</dbReference>
<evidence type="ECO:0000313" key="5">
    <source>
        <dbReference type="EMBL" id="KHL01490.1"/>
    </source>
</evidence>
<feature type="domain" description="Nitroreductase" evidence="4">
    <location>
        <begin position="6"/>
        <end position="192"/>
    </location>
</feature>
<proteinExistence type="predicted"/>
<keyword evidence="3" id="KW-0560">Oxidoreductase</keyword>
<keyword evidence="6" id="KW-1185">Reference proteome</keyword>
<name>A0A0B2AE27_9MICC</name>
<sequence>MEHLLSTRWSCRAYLDRQVPRQTMERLLTLAQRTASWCNTQPWEMIVTSGGGTERFRAAMMDWARSNPMKFDFDEPSEYRGIYRDRRRASGWQLYEAVGVVRGDREASGRQAFENFRFFGAPHVAIVTTDAAQGVYGAVDAGLYVGTFLLAANSLGLGAIAQAALAGHSSLIRRHFNIPDDRKVLLGISFGYPDLSHPSNSYRTARASLQEVVTWADQ</sequence>
<dbReference type="CDD" id="cd02136">
    <property type="entry name" value="PnbA_NfnB-like"/>
    <property type="match status" value="1"/>
</dbReference>
<dbReference type="EMBL" id="JTDL01000141">
    <property type="protein sequence ID" value="KHL01490.1"/>
    <property type="molecule type" value="Genomic_DNA"/>
</dbReference>